<evidence type="ECO:0000313" key="1">
    <source>
        <dbReference type="EMBL" id="KAL3611591.1"/>
    </source>
</evidence>
<organism evidence="1 2">
    <name type="scientific">Populus alba</name>
    <name type="common">White poplar</name>
    <dbReference type="NCBI Taxonomy" id="43335"/>
    <lineage>
        <taxon>Eukaryota</taxon>
        <taxon>Viridiplantae</taxon>
        <taxon>Streptophyta</taxon>
        <taxon>Embryophyta</taxon>
        <taxon>Tracheophyta</taxon>
        <taxon>Spermatophyta</taxon>
        <taxon>Magnoliopsida</taxon>
        <taxon>eudicotyledons</taxon>
        <taxon>Gunneridae</taxon>
        <taxon>Pentapetalae</taxon>
        <taxon>rosids</taxon>
        <taxon>fabids</taxon>
        <taxon>Malpighiales</taxon>
        <taxon>Salicaceae</taxon>
        <taxon>Saliceae</taxon>
        <taxon>Populus</taxon>
    </lineage>
</organism>
<protein>
    <submittedName>
        <fullName evidence="1">Uncharacterized protein</fullName>
    </submittedName>
</protein>
<sequence>MTADAAQYSCMSGFGLRGPIHPHICPDGKIARKISSSFLAGMTNCQALERCKVSLNKISPVAHPILLDGLIAKSSMEYEKKLSRGAWKSLLSYILSCWTVGVSMLAGCVLDDEGGRDVRDKRGFLLVDDDGF</sequence>
<reference evidence="1 2" key="1">
    <citation type="journal article" date="2024" name="Plant Biotechnol. J.">
        <title>Genome and CRISPR/Cas9 system of a widespread forest tree (Populus alba) in the world.</title>
        <authorList>
            <person name="Liu Y.J."/>
            <person name="Jiang P.F."/>
            <person name="Han X.M."/>
            <person name="Li X.Y."/>
            <person name="Wang H.M."/>
            <person name="Wang Y.J."/>
            <person name="Wang X.X."/>
            <person name="Zeng Q.Y."/>
        </authorList>
    </citation>
    <scope>NUCLEOTIDE SEQUENCE [LARGE SCALE GENOMIC DNA]</scope>
    <source>
        <strain evidence="2">cv. PAL-ZL1</strain>
    </source>
</reference>
<accession>A0ACC4D250</accession>
<keyword evidence="2" id="KW-1185">Reference proteome</keyword>
<dbReference type="EMBL" id="RCHU02000001">
    <property type="protein sequence ID" value="KAL3611591.1"/>
    <property type="molecule type" value="Genomic_DNA"/>
</dbReference>
<comment type="caution">
    <text evidence="1">The sequence shown here is derived from an EMBL/GenBank/DDBJ whole genome shotgun (WGS) entry which is preliminary data.</text>
</comment>
<dbReference type="Proteomes" id="UP000309997">
    <property type="component" value="Unassembled WGS sequence"/>
</dbReference>
<gene>
    <name evidence="1" type="ORF">D5086_002611</name>
</gene>
<evidence type="ECO:0000313" key="2">
    <source>
        <dbReference type="Proteomes" id="UP000309997"/>
    </source>
</evidence>
<proteinExistence type="predicted"/>
<name>A0ACC4D250_POPAL</name>